<keyword evidence="3" id="KW-0597">Phosphoprotein</keyword>
<dbReference type="InterPro" id="IPR036890">
    <property type="entry name" value="HATPase_C_sf"/>
</dbReference>
<evidence type="ECO:0000256" key="2">
    <source>
        <dbReference type="ARBA" id="ARBA00012438"/>
    </source>
</evidence>
<evidence type="ECO:0000256" key="3">
    <source>
        <dbReference type="ARBA" id="ARBA00022553"/>
    </source>
</evidence>
<evidence type="ECO:0000256" key="5">
    <source>
        <dbReference type="ARBA" id="ARBA00022741"/>
    </source>
</evidence>
<dbReference type="Proteomes" id="UP000199529">
    <property type="component" value="Unassembled WGS sequence"/>
</dbReference>
<dbReference type="STRING" id="418495.SAMN05216215_1004115"/>
<dbReference type="Gene3D" id="1.20.5.1930">
    <property type="match status" value="1"/>
</dbReference>
<proteinExistence type="predicted"/>
<keyword evidence="7" id="KW-0067">ATP-binding</keyword>
<keyword evidence="9" id="KW-0472">Membrane</keyword>
<feature type="transmembrane region" description="Helical" evidence="9">
    <location>
        <begin position="138"/>
        <end position="160"/>
    </location>
</feature>
<comment type="catalytic activity">
    <reaction evidence="1">
        <text>ATP + protein L-histidine = ADP + protein N-phospho-L-histidine.</text>
        <dbReference type="EC" id="2.7.13.3"/>
    </reaction>
</comment>
<dbReference type="GO" id="GO:0005524">
    <property type="term" value="F:ATP binding"/>
    <property type="evidence" value="ECO:0007669"/>
    <property type="project" value="UniProtKB-KW"/>
</dbReference>
<name>A0A1H2UXP3_9PSEU</name>
<evidence type="ECO:0000256" key="8">
    <source>
        <dbReference type="ARBA" id="ARBA00023012"/>
    </source>
</evidence>
<dbReference type="CDD" id="cd16917">
    <property type="entry name" value="HATPase_UhpB-NarQ-NarX-like"/>
    <property type="match status" value="1"/>
</dbReference>
<dbReference type="EMBL" id="FNOK01000004">
    <property type="protein sequence ID" value="SDW60409.1"/>
    <property type="molecule type" value="Genomic_DNA"/>
</dbReference>
<evidence type="ECO:0000256" key="9">
    <source>
        <dbReference type="SAM" id="Phobius"/>
    </source>
</evidence>
<dbReference type="PANTHER" id="PTHR24421">
    <property type="entry name" value="NITRATE/NITRITE SENSOR PROTEIN NARX-RELATED"/>
    <property type="match status" value="1"/>
</dbReference>
<feature type="domain" description="Signal transduction histidine kinase subgroup 3 dimerisation and phosphoacceptor" evidence="10">
    <location>
        <begin position="199"/>
        <end position="265"/>
    </location>
</feature>
<evidence type="ECO:0000256" key="6">
    <source>
        <dbReference type="ARBA" id="ARBA00022777"/>
    </source>
</evidence>
<accession>A0A1H2UXP3</accession>
<dbReference type="Pfam" id="PF13796">
    <property type="entry name" value="Sensor"/>
    <property type="match status" value="1"/>
</dbReference>
<gene>
    <name evidence="12" type="ORF">SAMN05216215_1004115</name>
</gene>
<dbReference type="GO" id="GO:0000155">
    <property type="term" value="F:phosphorelay sensor kinase activity"/>
    <property type="evidence" value="ECO:0007669"/>
    <property type="project" value="InterPro"/>
</dbReference>
<protein>
    <recommendedName>
        <fullName evidence="2">histidine kinase</fullName>
        <ecNumber evidence="2">2.7.13.3</ecNumber>
    </recommendedName>
</protein>
<dbReference type="InterPro" id="IPR025828">
    <property type="entry name" value="Put_sensor_dom"/>
</dbReference>
<evidence type="ECO:0000256" key="4">
    <source>
        <dbReference type="ARBA" id="ARBA00022679"/>
    </source>
</evidence>
<evidence type="ECO:0000259" key="11">
    <source>
        <dbReference type="Pfam" id="PF13796"/>
    </source>
</evidence>
<evidence type="ECO:0000313" key="12">
    <source>
        <dbReference type="EMBL" id="SDW60409.1"/>
    </source>
</evidence>
<dbReference type="AlphaFoldDB" id="A0A1H2UXP3"/>
<dbReference type="InterPro" id="IPR011712">
    <property type="entry name" value="Sig_transdc_His_kin_sub3_dim/P"/>
</dbReference>
<dbReference type="PANTHER" id="PTHR24421:SF10">
    <property type="entry name" value="NITRATE_NITRITE SENSOR PROTEIN NARQ"/>
    <property type="match status" value="1"/>
</dbReference>
<sequence>MVVAAVHPESASFGRWLVAVLVGCAVLAAGAPLVALPLSKVERWRLGLVDMRPIAGGHQASSKTAGSWHRLRALYLDAATWRAIAYALLLITVVPVAYATLFGIAFGLLAYLVSPLLVLGENGPVAVGFGTVTSVGEALWYALAALVLLPAVPYFSALLAGAHAAVARTLLQDGSASLRTELVEVSQSRARLVDAFEVERRRIERDLHDGAQQRLVGLTLKLGLARLDVPADSSVHQNVSAAHDEAKQLMAELRELVRGIHPRVLTDRGLPAALGELADRCPIPVALHAGLPDRFPAHVEATAYFVVAEALTNIAKHSAATAASVTARHDAGVLAVEVADDGRGGADPARGTGLTGLADRVAVIDGKMLLSSPVGGPTLLRVELPCPVPSE</sequence>
<evidence type="ECO:0000313" key="13">
    <source>
        <dbReference type="Proteomes" id="UP000199529"/>
    </source>
</evidence>
<keyword evidence="5" id="KW-0547">Nucleotide-binding</keyword>
<keyword evidence="4" id="KW-0808">Transferase</keyword>
<dbReference type="GO" id="GO:0016020">
    <property type="term" value="C:membrane"/>
    <property type="evidence" value="ECO:0007669"/>
    <property type="project" value="InterPro"/>
</dbReference>
<dbReference type="GO" id="GO:0046983">
    <property type="term" value="F:protein dimerization activity"/>
    <property type="evidence" value="ECO:0007669"/>
    <property type="project" value="InterPro"/>
</dbReference>
<keyword evidence="9" id="KW-1133">Transmembrane helix</keyword>
<feature type="domain" description="Putative sensor" evidence="11">
    <location>
        <begin position="13"/>
        <end position="171"/>
    </location>
</feature>
<evidence type="ECO:0000256" key="7">
    <source>
        <dbReference type="ARBA" id="ARBA00022840"/>
    </source>
</evidence>
<evidence type="ECO:0000256" key="1">
    <source>
        <dbReference type="ARBA" id="ARBA00000085"/>
    </source>
</evidence>
<evidence type="ECO:0000259" key="10">
    <source>
        <dbReference type="Pfam" id="PF07730"/>
    </source>
</evidence>
<dbReference type="EC" id="2.7.13.3" evidence="2"/>
<keyword evidence="13" id="KW-1185">Reference proteome</keyword>
<keyword evidence="9" id="KW-0812">Transmembrane</keyword>
<feature type="transmembrane region" description="Helical" evidence="9">
    <location>
        <begin position="16"/>
        <end position="36"/>
    </location>
</feature>
<dbReference type="InterPro" id="IPR050482">
    <property type="entry name" value="Sensor_HK_TwoCompSys"/>
</dbReference>
<keyword evidence="6 12" id="KW-0418">Kinase</keyword>
<dbReference type="Gene3D" id="3.30.565.10">
    <property type="entry name" value="Histidine kinase-like ATPase, C-terminal domain"/>
    <property type="match status" value="1"/>
</dbReference>
<keyword evidence="8" id="KW-0902">Two-component regulatory system</keyword>
<reference evidence="13" key="1">
    <citation type="submission" date="2016-10" db="EMBL/GenBank/DDBJ databases">
        <authorList>
            <person name="Varghese N."/>
            <person name="Submissions S."/>
        </authorList>
    </citation>
    <scope>NUCLEOTIDE SEQUENCE [LARGE SCALE GENOMIC DNA]</scope>
    <source>
        <strain evidence="13">CGMCC 4.3530</strain>
    </source>
</reference>
<dbReference type="SUPFAM" id="SSF55874">
    <property type="entry name" value="ATPase domain of HSP90 chaperone/DNA topoisomerase II/histidine kinase"/>
    <property type="match status" value="1"/>
</dbReference>
<feature type="transmembrane region" description="Helical" evidence="9">
    <location>
        <begin position="85"/>
        <end position="118"/>
    </location>
</feature>
<organism evidence="12 13">
    <name type="scientific">Saccharopolyspora shandongensis</name>
    <dbReference type="NCBI Taxonomy" id="418495"/>
    <lineage>
        <taxon>Bacteria</taxon>
        <taxon>Bacillati</taxon>
        <taxon>Actinomycetota</taxon>
        <taxon>Actinomycetes</taxon>
        <taxon>Pseudonocardiales</taxon>
        <taxon>Pseudonocardiaceae</taxon>
        <taxon>Saccharopolyspora</taxon>
    </lineage>
</organism>
<dbReference type="Pfam" id="PF07730">
    <property type="entry name" value="HisKA_3"/>
    <property type="match status" value="1"/>
</dbReference>